<gene>
    <name evidence="2" type="ORF">Acaty_c1885</name>
</gene>
<evidence type="ECO:0000256" key="1">
    <source>
        <dbReference type="SAM" id="Coils"/>
    </source>
</evidence>
<dbReference type="RefSeq" id="WP_004872993.1">
    <property type="nucleotide sequence ID" value="NZ_CP005986.1"/>
</dbReference>
<organism evidence="2 3">
    <name type="scientific">Acidithiobacillus caldus (strain ATCC 51756 / DSM 8584 / KU)</name>
    <dbReference type="NCBI Taxonomy" id="637389"/>
    <lineage>
        <taxon>Bacteria</taxon>
        <taxon>Pseudomonadati</taxon>
        <taxon>Pseudomonadota</taxon>
        <taxon>Acidithiobacillia</taxon>
        <taxon>Acidithiobacillales</taxon>
        <taxon>Acidithiobacillaceae</taxon>
        <taxon>Acidithiobacillus</taxon>
    </lineage>
</organism>
<dbReference type="HOGENOM" id="CLU_1754861_0_0_6"/>
<dbReference type="Proteomes" id="UP000005522">
    <property type="component" value="Chromosome"/>
</dbReference>
<dbReference type="AlphaFoldDB" id="A0A059ZSE5"/>
<keyword evidence="1" id="KW-0175">Coiled coil</keyword>
<proteinExistence type="predicted"/>
<sequence>MTITVILAIGTRRGQAETWIQRLPERFPALDIRTIGKHAIDNIATGAKESDAAVFVIDTPYTDIEEFRRDAKSILTQGAEIFLEYFPAEPLIVLIQNDQRSGQLLGAEELREDLRKLQESRQYEQALDKAEAEQARSRAMATV</sequence>
<name>A0A059ZSE5_ACICK</name>
<dbReference type="EMBL" id="CP005986">
    <property type="protein sequence ID" value="AIA55744.1"/>
    <property type="molecule type" value="Genomic_DNA"/>
</dbReference>
<reference evidence="2 3" key="1">
    <citation type="journal article" date="2009" name="J. Bacteriol.">
        <title>Draft genome sequence of the extremely acidophilic bacterium Acidithiobacillus caldus ATCC 51756 reveals metabolic versatility in the genus Acidithiobacillus.</title>
        <authorList>
            <person name="Valdes J."/>
            <person name="Quatrini R."/>
            <person name="Hallberg K."/>
            <person name="Dopson M."/>
            <person name="Valenzuela P.D."/>
            <person name="Holmes D.S."/>
        </authorList>
    </citation>
    <scope>NUCLEOTIDE SEQUENCE [LARGE SCALE GENOMIC DNA]</scope>
    <source>
        <strain evidence="3">ATCC 51756 / DSM 8584 / KU</strain>
    </source>
</reference>
<dbReference type="KEGG" id="acz:Acaty_c1885"/>
<accession>A0A059ZSE5</accession>
<evidence type="ECO:0000313" key="3">
    <source>
        <dbReference type="Proteomes" id="UP000005522"/>
    </source>
</evidence>
<evidence type="ECO:0000313" key="2">
    <source>
        <dbReference type="EMBL" id="AIA55744.1"/>
    </source>
</evidence>
<feature type="coiled-coil region" evidence="1">
    <location>
        <begin position="107"/>
        <end position="140"/>
    </location>
</feature>
<protein>
    <submittedName>
        <fullName evidence="2">Uncharacterized protein</fullName>
    </submittedName>
</protein>